<reference evidence="2" key="2">
    <citation type="submission" date="2013-05" db="EMBL/GenBank/DDBJ databases">
        <authorList>
            <person name="Carter J.-M."/>
            <person name="Baker S.C."/>
            <person name="Pink R."/>
            <person name="Carter D.R.F."/>
            <person name="Collins A."/>
            <person name="Tomlin J."/>
            <person name="Gibbs M."/>
            <person name="Breuker C.J."/>
        </authorList>
    </citation>
    <scope>NUCLEOTIDE SEQUENCE</scope>
    <source>
        <tissue evidence="2">Ovary</tissue>
    </source>
</reference>
<feature type="non-terminal residue" evidence="2">
    <location>
        <position position="67"/>
    </location>
</feature>
<name>S4PHS6_9NEOP</name>
<protein>
    <submittedName>
        <fullName evidence="2">Uncharacterized protein</fullName>
    </submittedName>
</protein>
<sequence>QPLRFETSAKYSPLPSSSVHFQAPLISNCSPVQLNEDEIQKSSPNEDSEDIDNYQVPINLDDDTDIF</sequence>
<feature type="non-terminal residue" evidence="2">
    <location>
        <position position="1"/>
    </location>
</feature>
<dbReference type="EMBL" id="GAIX01002121">
    <property type="protein sequence ID" value="JAA90439.1"/>
    <property type="molecule type" value="Transcribed_RNA"/>
</dbReference>
<feature type="region of interest" description="Disordered" evidence="1">
    <location>
        <begin position="36"/>
        <end position="67"/>
    </location>
</feature>
<evidence type="ECO:0000313" key="2">
    <source>
        <dbReference type="EMBL" id="JAA90439.1"/>
    </source>
</evidence>
<evidence type="ECO:0000256" key="1">
    <source>
        <dbReference type="SAM" id="MobiDB-lite"/>
    </source>
</evidence>
<proteinExistence type="predicted"/>
<reference evidence="2" key="1">
    <citation type="journal article" date="2013" name="BMC Genomics">
        <title>Unscrambling butterfly oogenesis.</title>
        <authorList>
            <person name="Carter J.M."/>
            <person name="Baker S.C."/>
            <person name="Pink R."/>
            <person name="Carter D.R."/>
            <person name="Collins A."/>
            <person name="Tomlin J."/>
            <person name="Gibbs M."/>
            <person name="Breuker C.J."/>
        </authorList>
    </citation>
    <scope>NUCLEOTIDE SEQUENCE</scope>
    <source>
        <tissue evidence="2">Ovary</tissue>
    </source>
</reference>
<organism evidence="2">
    <name type="scientific">Pararge aegeria</name>
    <name type="common">speckled wood butterfly</name>
    <dbReference type="NCBI Taxonomy" id="116150"/>
    <lineage>
        <taxon>Eukaryota</taxon>
        <taxon>Metazoa</taxon>
        <taxon>Ecdysozoa</taxon>
        <taxon>Arthropoda</taxon>
        <taxon>Hexapoda</taxon>
        <taxon>Insecta</taxon>
        <taxon>Pterygota</taxon>
        <taxon>Neoptera</taxon>
        <taxon>Endopterygota</taxon>
        <taxon>Lepidoptera</taxon>
        <taxon>Glossata</taxon>
        <taxon>Ditrysia</taxon>
        <taxon>Papilionoidea</taxon>
        <taxon>Nymphalidae</taxon>
        <taxon>Satyrinae</taxon>
        <taxon>Satyrini</taxon>
        <taxon>Parargina</taxon>
        <taxon>Pararge</taxon>
    </lineage>
</organism>
<dbReference type="AlphaFoldDB" id="S4PHS6"/>
<accession>S4PHS6</accession>